<evidence type="ECO:0000313" key="1">
    <source>
        <dbReference type="EMBL" id="MDC8759204.1"/>
    </source>
</evidence>
<keyword evidence="2" id="KW-1185">Reference proteome</keyword>
<gene>
    <name evidence="1" type="ORF">OIK44_16605</name>
</gene>
<evidence type="ECO:0000313" key="2">
    <source>
        <dbReference type="Proteomes" id="UP001221208"/>
    </source>
</evidence>
<comment type="caution">
    <text evidence="1">The sequence shown here is derived from an EMBL/GenBank/DDBJ whole genome shotgun (WGS) entry which is preliminary data.</text>
</comment>
<proteinExistence type="predicted"/>
<dbReference type="Proteomes" id="UP001221208">
    <property type="component" value="Unassembled WGS sequence"/>
</dbReference>
<name>A0ABT5K2J2_9BURK</name>
<dbReference type="EMBL" id="JAQQXR010000006">
    <property type="protein sequence ID" value="MDC8759204.1"/>
    <property type="molecule type" value="Genomic_DNA"/>
</dbReference>
<sequence length="96" mass="10195">MSSVATFPTQANNSAGYLSKVGAAARALLAALLAVKPYQELAVKEAGATSLSARVKAKFSPRERARDIAALYAEANRYESTMPNLSAELRFMASRG</sequence>
<organism evidence="1 2">
    <name type="scientific">Janthinobacterium fluminis</name>
    <dbReference type="NCBI Taxonomy" id="2987524"/>
    <lineage>
        <taxon>Bacteria</taxon>
        <taxon>Pseudomonadati</taxon>
        <taxon>Pseudomonadota</taxon>
        <taxon>Betaproteobacteria</taxon>
        <taxon>Burkholderiales</taxon>
        <taxon>Oxalobacteraceae</taxon>
        <taxon>Janthinobacterium</taxon>
    </lineage>
</organism>
<protein>
    <submittedName>
        <fullName evidence="1">Uncharacterized protein</fullName>
    </submittedName>
</protein>
<dbReference type="RefSeq" id="WP_273672244.1">
    <property type="nucleotide sequence ID" value="NZ_JAQQXR010000006.1"/>
</dbReference>
<reference evidence="1 2" key="1">
    <citation type="submission" date="2022-10" db="EMBL/GenBank/DDBJ databases">
        <title>Janthinobacterium sp. hw3 Genome sequencing.</title>
        <authorList>
            <person name="Park S."/>
        </authorList>
    </citation>
    <scope>NUCLEOTIDE SEQUENCE [LARGE SCALE GENOMIC DNA]</scope>
    <source>
        <strain evidence="2">hw3</strain>
    </source>
</reference>
<accession>A0ABT5K2J2</accession>